<accession>A0A1X7D8I8</accession>
<gene>
    <name evidence="2" type="ORF">SAMN02982989_5203</name>
</gene>
<dbReference type="AlphaFoldDB" id="A0A1X7D8I8"/>
<name>A0A1X7D8I8_9HYPH</name>
<dbReference type="EMBL" id="FXAF01000002">
    <property type="protein sequence ID" value="SMF10839.1"/>
    <property type="molecule type" value="Genomic_DNA"/>
</dbReference>
<feature type="transmembrane region" description="Helical" evidence="1">
    <location>
        <begin position="6"/>
        <end position="23"/>
    </location>
</feature>
<keyword evidence="1" id="KW-0812">Transmembrane</keyword>
<reference evidence="3" key="1">
    <citation type="submission" date="2017-04" db="EMBL/GenBank/DDBJ databases">
        <authorList>
            <person name="Varghese N."/>
            <person name="Submissions S."/>
        </authorList>
    </citation>
    <scope>NUCLEOTIDE SEQUENCE [LARGE SCALE GENOMIC DNA]</scope>
    <source>
        <strain evidence="3">B4P</strain>
    </source>
</reference>
<keyword evidence="1" id="KW-0472">Membrane</keyword>
<proteinExistence type="predicted"/>
<evidence type="ECO:0000313" key="3">
    <source>
        <dbReference type="Proteomes" id="UP000192903"/>
    </source>
</evidence>
<keyword evidence="3" id="KW-1185">Reference proteome</keyword>
<keyword evidence="1" id="KW-1133">Transmembrane helix</keyword>
<evidence type="ECO:0000256" key="1">
    <source>
        <dbReference type="SAM" id="Phobius"/>
    </source>
</evidence>
<sequence length="44" mass="4698">MSKRNIYILGIVVIVALIAVFGSRPFRASVNDEAGTASPHAIDQ</sequence>
<dbReference type="RefSeq" id="WP_272937832.1">
    <property type="nucleotide sequence ID" value="NZ_FXAF01000002.1"/>
</dbReference>
<organism evidence="2 3">
    <name type="scientific">Xaviernesmea oryzae</name>
    <dbReference type="NCBI Taxonomy" id="464029"/>
    <lineage>
        <taxon>Bacteria</taxon>
        <taxon>Pseudomonadati</taxon>
        <taxon>Pseudomonadota</taxon>
        <taxon>Alphaproteobacteria</taxon>
        <taxon>Hyphomicrobiales</taxon>
        <taxon>Rhizobiaceae</taxon>
        <taxon>Rhizobium/Agrobacterium group</taxon>
        <taxon>Xaviernesmea</taxon>
    </lineage>
</organism>
<dbReference type="STRING" id="464029.SAMN02982989_5203"/>
<evidence type="ECO:0000313" key="2">
    <source>
        <dbReference type="EMBL" id="SMF10839.1"/>
    </source>
</evidence>
<protein>
    <submittedName>
        <fullName evidence="2">Uncharacterized protein</fullName>
    </submittedName>
</protein>
<dbReference type="Proteomes" id="UP000192903">
    <property type="component" value="Unassembled WGS sequence"/>
</dbReference>